<evidence type="ECO:0000313" key="2">
    <source>
        <dbReference type="Proteomes" id="UP000006329"/>
    </source>
</evidence>
<keyword evidence="2" id="KW-1185">Reference proteome</keyword>
<dbReference type="Pfam" id="PF10934">
    <property type="entry name" value="Sheath_initiator"/>
    <property type="match status" value="1"/>
</dbReference>
<dbReference type="AlphaFoldDB" id="A0A0E2BVI6"/>
<gene>
    <name evidence="1" type="ORF">LEP1GSC179_1179</name>
</gene>
<dbReference type="EMBL" id="AHON02000013">
    <property type="protein sequence ID" value="EKO35573.1"/>
    <property type="molecule type" value="Genomic_DNA"/>
</dbReference>
<comment type="caution">
    <text evidence="1">The sequence shown here is derived from an EMBL/GenBank/DDBJ whole genome shotgun (WGS) entry which is preliminary data.</text>
</comment>
<proteinExistence type="predicted"/>
<dbReference type="RefSeq" id="WP_004484330.1">
    <property type="nucleotide sequence ID" value="NZ_AHON02000013.1"/>
</dbReference>
<dbReference type="Proteomes" id="UP000006329">
    <property type="component" value="Unassembled WGS sequence"/>
</dbReference>
<accession>A0A0E2BVI6</accession>
<protein>
    <submittedName>
        <fullName evidence="1">Uncharacterized protein</fullName>
    </submittedName>
</protein>
<sequence>MNSFLIQGADLKPIRISGPDCTKQRIENRFRLWKGEWEFDKSIGFPWSNVLRKNPSKKDAEALVRSELKKDPEIVSIELVEVIFIDTEEKAKQYNSQLRTALIRYVVQSTYGKLMGEL</sequence>
<dbReference type="InterPro" id="IPR020288">
    <property type="entry name" value="Sheath_initiator"/>
</dbReference>
<name>A0A0E2BVI6_9LEPT</name>
<organism evidence="1 2">
    <name type="scientific">Leptospira santarosai str. MOR084</name>
    <dbReference type="NCBI Taxonomy" id="1049984"/>
    <lineage>
        <taxon>Bacteria</taxon>
        <taxon>Pseudomonadati</taxon>
        <taxon>Spirochaetota</taxon>
        <taxon>Spirochaetia</taxon>
        <taxon>Leptospirales</taxon>
        <taxon>Leptospiraceae</taxon>
        <taxon>Leptospira</taxon>
    </lineage>
</organism>
<evidence type="ECO:0000313" key="1">
    <source>
        <dbReference type="EMBL" id="EKO35573.1"/>
    </source>
</evidence>
<reference evidence="1" key="1">
    <citation type="submission" date="2012-10" db="EMBL/GenBank/DDBJ databases">
        <authorList>
            <person name="Harkins D.M."/>
            <person name="Durkin A.S."/>
            <person name="Brinkac L.M."/>
            <person name="Haft D.H."/>
            <person name="Selengut J.D."/>
            <person name="Sanka R."/>
            <person name="DePew J."/>
            <person name="Purushe J."/>
            <person name="Matthias M.A."/>
            <person name="Vinetz J.M."/>
            <person name="Sutton G.G."/>
            <person name="Nierman W.C."/>
            <person name="Fouts D.E."/>
        </authorList>
    </citation>
    <scope>NUCLEOTIDE SEQUENCE [LARGE SCALE GENOMIC DNA]</scope>
    <source>
        <strain evidence="1">MOR084</strain>
    </source>
</reference>